<sequence length="292" mass="30823">MKGPDAPVVVGVDGSSSALAAVRWAAEECARHHTRLRLVHGYSLPVRGYPEIIMTANEIRRAIQDQAHEWLTEATAAARAAAPGVEVVTEVVADNGTHLLIEESRAAKLMVLGSTGLGNVTGLLVGSTALALASHGECPLVVVRGTAVPDGPVVVGVDGSPTSEAALAFAFEEASTRGCGLTAVLCWQDFMVESAYSATRFTVDWGQVEGEERRLLAQRLAGWQEKYPDVEVHRVVLRDRPVRALMRYGAEAQLVVVGSHGHGGFAGMLLGSTSQALVYNAPCPLAIVRQAG</sequence>
<dbReference type="GO" id="GO:0005524">
    <property type="term" value="F:ATP binding"/>
    <property type="evidence" value="ECO:0007669"/>
    <property type="project" value="UniProtKB-KW"/>
</dbReference>
<dbReference type="PANTHER" id="PTHR46268:SF27">
    <property type="entry name" value="UNIVERSAL STRESS PROTEIN RV2623"/>
    <property type="match status" value="1"/>
</dbReference>
<dbReference type="InterPro" id="IPR014729">
    <property type="entry name" value="Rossmann-like_a/b/a_fold"/>
</dbReference>
<accession>A0A1H9REW8</accession>
<evidence type="ECO:0000259" key="4">
    <source>
        <dbReference type="Pfam" id="PF00582"/>
    </source>
</evidence>
<feature type="domain" description="UspA" evidence="4">
    <location>
        <begin position="8"/>
        <end position="144"/>
    </location>
</feature>
<keyword evidence="6" id="KW-1185">Reference proteome</keyword>
<gene>
    <name evidence="5" type="ORF">SAMN04488000_11175</name>
</gene>
<dbReference type="PRINTS" id="PR01438">
    <property type="entry name" value="UNVRSLSTRESS"/>
</dbReference>
<evidence type="ECO:0000256" key="3">
    <source>
        <dbReference type="ARBA" id="ARBA00022840"/>
    </source>
</evidence>
<comment type="similarity">
    <text evidence="1">Belongs to the universal stress protein A family.</text>
</comment>
<organism evidence="5 6">
    <name type="scientific">Lentzea albida</name>
    <dbReference type="NCBI Taxonomy" id="65499"/>
    <lineage>
        <taxon>Bacteria</taxon>
        <taxon>Bacillati</taxon>
        <taxon>Actinomycetota</taxon>
        <taxon>Actinomycetes</taxon>
        <taxon>Pseudonocardiales</taxon>
        <taxon>Pseudonocardiaceae</taxon>
        <taxon>Lentzea</taxon>
    </lineage>
</organism>
<dbReference type="Gene3D" id="3.40.50.620">
    <property type="entry name" value="HUPs"/>
    <property type="match status" value="2"/>
</dbReference>
<proteinExistence type="inferred from homology"/>
<evidence type="ECO:0000256" key="2">
    <source>
        <dbReference type="ARBA" id="ARBA00022741"/>
    </source>
</evidence>
<dbReference type="STRING" id="65499.SAMN04488000_11175"/>
<name>A0A1H9REW8_9PSEU</name>
<evidence type="ECO:0000313" key="6">
    <source>
        <dbReference type="Proteomes" id="UP000199503"/>
    </source>
</evidence>
<dbReference type="Proteomes" id="UP000199503">
    <property type="component" value="Unassembled WGS sequence"/>
</dbReference>
<dbReference type="OrthoDB" id="3404132at2"/>
<protein>
    <submittedName>
        <fullName evidence="5">Nucleotide-binding universal stress protein, UspA family</fullName>
    </submittedName>
</protein>
<dbReference type="InterPro" id="IPR006015">
    <property type="entry name" value="Universal_stress_UspA"/>
</dbReference>
<keyword evidence="2" id="KW-0547">Nucleotide-binding</keyword>
<reference evidence="6" key="1">
    <citation type="submission" date="2016-10" db="EMBL/GenBank/DDBJ databases">
        <authorList>
            <person name="Varghese N."/>
            <person name="Submissions S."/>
        </authorList>
    </citation>
    <scope>NUCLEOTIDE SEQUENCE [LARGE SCALE GENOMIC DNA]</scope>
    <source>
        <strain evidence="6">DSM 44437</strain>
    </source>
</reference>
<dbReference type="SUPFAM" id="SSF52402">
    <property type="entry name" value="Adenine nucleotide alpha hydrolases-like"/>
    <property type="match status" value="2"/>
</dbReference>
<dbReference type="InterPro" id="IPR006016">
    <property type="entry name" value="UspA"/>
</dbReference>
<feature type="domain" description="UspA" evidence="4">
    <location>
        <begin position="152"/>
        <end position="289"/>
    </location>
</feature>
<evidence type="ECO:0000256" key="1">
    <source>
        <dbReference type="ARBA" id="ARBA00008791"/>
    </source>
</evidence>
<dbReference type="AlphaFoldDB" id="A0A1H9REW8"/>
<evidence type="ECO:0000313" key="5">
    <source>
        <dbReference type="EMBL" id="SER71232.1"/>
    </source>
</evidence>
<dbReference type="PANTHER" id="PTHR46268">
    <property type="entry name" value="STRESS RESPONSE PROTEIN NHAX"/>
    <property type="match status" value="1"/>
</dbReference>
<dbReference type="RefSeq" id="WP_089920465.1">
    <property type="nucleotide sequence ID" value="NZ_FOFV01000011.1"/>
</dbReference>
<dbReference type="EMBL" id="FOFV01000011">
    <property type="protein sequence ID" value="SER71232.1"/>
    <property type="molecule type" value="Genomic_DNA"/>
</dbReference>
<dbReference type="Pfam" id="PF00582">
    <property type="entry name" value="Usp"/>
    <property type="match status" value="2"/>
</dbReference>
<keyword evidence="3" id="KW-0067">ATP-binding</keyword>